<dbReference type="GO" id="GO:0003824">
    <property type="term" value="F:catalytic activity"/>
    <property type="evidence" value="ECO:0007669"/>
    <property type="project" value="InterPro"/>
</dbReference>
<dbReference type="PANTHER" id="PTHR11895:SF7">
    <property type="entry name" value="GLUTAMYL-TRNA(GLN) AMIDOTRANSFERASE SUBUNIT A, MITOCHONDRIAL"/>
    <property type="match status" value="1"/>
</dbReference>
<dbReference type="InterPro" id="IPR036928">
    <property type="entry name" value="AS_sf"/>
</dbReference>
<protein>
    <submittedName>
        <fullName evidence="3">Amidase</fullName>
    </submittedName>
</protein>
<dbReference type="PANTHER" id="PTHR11895">
    <property type="entry name" value="TRANSAMIDASE"/>
    <property type="match status" value="1"/>
</dbReference>
<organism evidence="3 4">
    <name type="scientific">Effusibacillus dendaii</name>
    <dbReference type="NCBI Taxonomy" id="2743772"/>
    <lineage>
        <taxon>Bacteria</taxon>
        <taxon>Bacillati</taxon>
        <taxon>Bacillota</taxon>
        <taxon>Bacilli</taxon>
        <taxon>Bacillales</taxon>
        <taxon>Alicyclobacillaceae</taxon>
        <taxon>Effusibacillus</taxon>
    </lineage>
</organism>
<dbReference type="InterPro" id="IPR023631">
    <property type="entry name" value="Amidase_dom"/>
</dbReference>
<dbReference type="Pfam" id="PF01425">
    <property type="entry name" value="Amidase"/>
    <property type="match status" value="1"/>
</dbReference>
<comment type="similarity">
    <text evidence="1">Belongs to the amidase family.</text>
</comment>
<evidence type="ECO:0000259" key="2">
    <source>
        <dbReference type="Pfam" id="PF01425"/>
    </source>
</evidence>
<dbReference type="EMBL" id="AP023366">
    <property type="protein sequence ID" value="BCJ85546.1"/>
    <property type="molecule type" value="Genomic_DNA"/>
</dbReference>
<feature type="domain" description="Amidase" evidence="2">
    <location>
        <begin position="10"/>
        <end position="408"/>
    </location>
</feature>
<sequence length="432" mass="46862">MGNQFKSVRENVEACLAAIASMDHQLHAWETVFEDSARVKADLLDRGTKSGPLKGLIIGLKDIFEIAGRPPGNGANVKPVKIPEADATLVRLIENAGGIILGTTKLTEFCWFRPGPTRNPHNLKHTPGGSSSGSAAAVAAGMVPVAIGSQTKGSTIRPASFCGIYGFKPSFGVISSAGMTHLTRSFDHPGILARSPEDITSVFEVLAQYDRKDPSSSYLAPPQEFSSDLTIGVFDCDKQVSLSPEMSQAMKEYTRRLKEEGYRVKEIPLPDWFLSAEKIYQPIFLAEASDLLGFIVEQGDREKVGEEIRGVIEDGKKITIDSYFEALNRRNELSAQVDLLFDEFDIVMLPSTLGSAPAGLQSTCDPLMTVISSITGIPAASIPVGLDQAGMPLGIQVWARKYYDRLLLSSLKRLPAKLVPPAFFCRNTGKIN</sequence>
<evidence type="ECO:0000256" key="1">
    <source>
        <dbReference type="ARBA" id="ARBA00009199"/>
    </source>
</evidence>
<keyword evidence="4" id="KW-1185">Reference proteome</keyword>
<evidence type="ECO:0000313" key="4">
    <source>
        <dbReference type="Proteomes" id="UP000593802"/>
    </source>
</evidence>
<dbReference type="KEGG" id="eff:skT53_05310"/>
<dbReference type="AlphaFoldDB" id="A0A7I8D9P6"/>
<dbReference type="RefSeq" id="WP_200759655.1">
    <property type="nucleotide sequence ID" value="NZ_AP023366.1"/>
</dbReference>
<dbReference type="Gene3D" id="3.90.1300.10">
    <property type="entry name" value="Amidase signature (AS) domain"/>
    <property type="match status" value="1"/>
</dbReference>
<gene>
    <name evidence="3" type="ORF">skT53_05310</name>
</gene>
<dbReference type="Proteomes" id="UP000593802">
    <property type="component" value="Chromosome"/>
</dbReference>
<dbReference type="SUPFAM" id="SSF75304">
    <property type="entry name" value="Amidase signature (AS) enzymes"/>
    <property type="match status" value="1"/>
</dbReference>
<dbReference type="InterPro" id="IPR000120">
    <property type="entry name" value="Amidase"/>
</dbReference>
<proteinExistence type="inferred from homology"/>
<evidence type="ECO:0000313" key="3">
    <source>
        <dbReference type="EMBL" id="BCJ85546.1"/>
    </source>
</evidence>
<reference evidence="3 4" key="1">
    <citation type="submission" date="2020-08" db="EMBL/GenBank/DDBJ databases">
        <title>Complete Genome Sequence of Effusibacillus dendaii Strain skT53, Isolated from Farmland soil.</title>
        <authorList>
            <person name="Konishi T."/>
            <person name="Kawasaki H."/>
        </authorList>
    </citation>
    <scope>NUCLEOTIDE SEQUENCE [LARGE SCALE GENOMIC DNA]</scope>
    <source>
        <strain evidence="4">skT53</strain>
    </source>
</reference>
<accession>A0A7I8D9P6</accession>
<name>A0A7I8D9P6_9BACL</name>